<dbReference type="EMBL" id="CP058627">
    <property type="protein sequence ID" value="QLG89464.1"/>
    <property type="molecule type" value="Genomic_DNA"/>
</dbReference>
<dbReference type="RefSeq" id="WP_179356111.1">
    <property type="nucleotide sequence ID" value="NZ_CP058627.1"/>
</dbReference>
<name>A0A7H9BQ94_9NEIS</name>
<evidence type="ECO:0000259" key="1">
    <source>
        <dbReference type="Pfam" id="PF01814"/>
    </source>
</evidence>
<dbReference type="GO" id="GO:0005886">
    <property type="term" value="C:plasma membrane"/>
    <property type="evidence" value="ECO:0007669"/>
    <property type="project" value="TreeGrafter"/>
</dbReference>
<gene>
    <name evidence="2" type="ORF">HQ393_15110</name>
</gene>
<accession>A0A7H9BQ94</accession>
<feature type="domain" description="Hemerythrin-like" evidence="1">
    <location>
        <begin position="14"/>
        <end position="150"/>
    </location>
</feature>
<dbReference type="KEGG" id="chiz:HQ393_15110"/>
<dbReference type="Proteomes" id="UP000509597">
    <property type="component" value="Chromosome"/>
</dbReference>
<proteinExistence type="predicted"/>
<organism evidence="2 3">
    <name type="scientific">Chitinibacter bivalviorum</name>
    <dbReference type="NCBI Taxonomy" id="2739434"/>
    <lineage>
        <taxon>Bacteria</taxon>
        <taxon>Pseudomonadati</taxon>
        <taxon>Pseudomonadota</taxon>
        <taxon>Betaproteobacteria</taxon>
        <taxon>Neisseriales</taxon>
        <taxon>Chitinibacteraceae</taxon>
        <taxon>Chitinibacter</taxon>
    </lineage>
</organism>
<dbReference type="PANTHER" id="PTHR39966">
    <property type="entry name" value="BLL2471 PROTEIN-RELATED"/>
    <property type="match status" value="1"/>
</dbReference>
<sequence>MLNPFATETVTFDTPVAMLIACHDRVRQYAALTETLVTHMAQHGADAAAIAGAQSILRYFDIAAPLHHQDEDDDLFPAMLALAQPELAATIREITAEHDELGALWQQVRAALLAVVAGNDNELTLTLAQEFATRYPAHAAREEDEIYPFASALLTSEQLHVLGRSMAARRGQKV</sequence>
<dbReference type="CDD" id="cd12108">
    <property type="entry name" value="Hr-like"/>
    <property type="match status" value="1"/>
</dbReference>
<dbReference type="Pfam" id="PF01814">
    <property type="entry name" value="Hemerythrin"/>
    <property type="match status" value="1"/>
</dbReference>
<reference evidence="2 3" key="1">
    <citation type="submission" date="2020-07" db="EMBL/GenBank/DDBJ databases">
        <title>Complete genome sequence of Chitinibacter sp. 2T18.</title>
        <authorList>
            <person name="Bae J.-W."/>
            <person name="Choi J.-W."/>
        </authorList>
    </citation>
    <scope>NUCLEOTIDE SEQUENCE [LARGE SCALE GENOMIC DNA]</scope>
    <source>
        <strain evidence="2 3">2T18</strain>
    </source>
</reference>
<dbReference type="AlphaFoldDB" id="A0A7H9BQ94"/>
<dbReference type="Gene3D" id="1.20.120.520">
    <property type="entry name" value="nmb1532 protein domain like"/>
    <property type="match status" value="1"/>
</dbReference>
<evidence type="ECO:0000313" key="3">
    <source>
        <dbReference type="Proteomes" id="UP000509597"/>
    </source>
</evidence>
<dbReference type="PANTHER" id="PTHR39966:SF3">
    <property type="entry name" value="DUF438 DOMAIN-CONTAINING PROTEIN"/>
    <property type="match status" value="1"/>
</dbReference>
<dbReference type="InterPro" id="IPR012312">
    <property type="entry name" value="Hemerythrin-like"/>
</dbReference>
<evidence type="ECO:0000313" key="2">
    <source>
        <dbReference type="EMBL" id="QLG89464.1"/>
    </source>
</evidence>
<protein>
    <submittedName>
        <fullName evidence="2">Hemerythrin domain-containing protein</fullName>
    </submittedName>
</protein>
<keyword evidence="3" id="KW-1185">Reference proteome</keyword>